<dbReference type="GO" id="GO:0043937">
    <property type="term" value="P:regulation of sporulation"/>
    <property type="evidence" value="ECO:0007669"/>
    <property type="project" value="InterPro"/>
</dbReference>
<dbReference type="Pfam" id="PF09388">
    <property type="entry name" value="SpoOE-like"/>
    <property type="match status" value="1"/>
</dbReference>
<reference evidence="1 2" key="1">
    <citation type="submission" date="2019-07" db="EMBL/GenBank/DDBJ databases">
        <authorList>
            <person name="Kim J."/>
        </authorList>
    </citation>
    <scope>NUCLEOTIDE SEQUENCE [LARGE SCALE GENOMIC DNA]</scope>
    <source>
        <strain evidence="1 2">N4</strain>
    </source>
</reference>
<dbReference type="SUPFAM" id="SSF140500">
    <property type="entry name" value="BAS1536-like"/>
    <property type="match status" value="1"/>
</dbReference>
<dbReference type="InterPro" id="IPR037208">
    <property type="entry name" value="Spo0E-like_sf"/>
</dbReference>
<dbReference type="RefSeq" id="WP_144993111.1">
    <property type="nucleotide sequence ID" value="NZ_VNJK01000003.1"/>
</dbReference>
<evidence type="ECO:0000313" key="2">
    <source>
        <dbReference type="Proteomes" id="UP000318102"/>
    </source>
</evidence>
<keyword evidence="2" id="KW-1185">Reference proteome</keyword>
<dbReference type="EMBL" id="VNJK01000003">
    <property type="protein sequence ID" value="TVX88160.1"/>
    <property type="molecule type" value="Genomic_DNA"/>
</dbReference>
<gene>
    <name evidence="1" type="ORF">FPZ44_19840</name>
</gene>
<dbReference type="Proteomes" id="UP000318102">
    <property type="component" value="Unassembled WGS sequence"/>
</dbReference>
<dbReference type="InterPro" id="IPR036638">
    <property type="entry name" value="HLH_DNA-bd_sf"/>
</dbReference>
<sequence length="61" mass="7072">MTKIEIIEKKRVEMIKLISVCASLTDSRVILISQQLDELLNEYTYEQTQMSSHTILTTEVL</sequence>
<evidence type="ECO:0000313" key="1">
    <source>
        <dbReference type="EMBL" id="TVX88160.1"/>
    </source>
</evidence>
<dbReference type="OrthoDB" id="2972613at2"/>
<accession>A0A559IKU4</accession>
<dbReference type="InterPro" id="IPR018540">
    <property type="entry name" value="Spo0E-like"/>
</dbReference>
<organism evidence="1 2">
    <name type="scientific">Paenibacillus agilis</name>
    <dbReference type="NCBI Taxonomy" id="3020863"/>
    <lineage>
        <taxon>Bacteria</taxon>
        <taxon>Bacillati</taxon>
        <taxon>Bacillota</taxon>
        <taxon>Bacilli</taxon>
        <taxon>Bacillales</taxon>
        <taxon>Paenibacillaceae</taxon>
        <taxon>Paenibacillus</taxon>
    </lineage>
</organism>
<comment type="caution">
    <text evidence="1">The sequence shown here is derived from an EMBL/GenBank/DDBJ whole genome shotgun (WGS) entry which is preliminary data.</text>
</comment>
<dbReference type="AlphaFoldDB" id="A0A559IKU4"/>
<protein>
    <submittedName>
        <fullName evidence="1">Aspartyl-phosphate phosphatase Spo0E family protein</fullName>
    </submittedName>
</protein>
<dbReference type="GO" id="GO:0046983">
    <property type="term" value="F:protein dimerization activity"/>
    <property type="evidence" value="ECO:0007669"/>
    <property type="project" value="InterPro"/>
</dbReference>
<dbReference type="Gene3D" id="4.10.280.10">
    <property type="entry name" value="Helix-loop-helix DNA-binding domain"/>
    <property type="match status" value="1"/>
</dbReference>
<proteinExistence type="predicted"/>
<name>A0A559IKU4_9BACL</name>